<evidence type="ECO:0000313" key="3">
    <source>
        <dbReference type="EMBL" id="OEF95974.1"/>
    </source>
</evidence>
<dbReference type="InterPro" id="IPR011010">
    <property type="entry name" value="DNA_brk_join_enz"/>
</dbReference>
<proteinExistence type="predicted"/>
<evidence type="ECO:0000259" key="2">
    <source>
        <dbReference type="PROSITE" id="PS51900"/>
    </source>
</evidence>
<evidence type="ECO:0000256" key="1">
    <source>
        <dbReference type="PROSITE-ProRule" id="PRU01248"/>
    </source>
</evidence>
<organism evidence="3 4">
    <name type="scientific">Desulfuribacillus alkaliarsenatis</name>
    <dbReference type="NCBI Taxonomy" id="766136"/>
    <lineage>
        <taxon>Bacteria</taxon>
        <taxon>Bacillati</taxon>
        <taxon>Bacillota</taxon>
        <taxon>Desulfuribacillia</taxon>
        <taxon>Desulfuribacillales</taxon>
        <taxon>Desulfuribacillaceae</taxon>
        <taxon>Desulfuribacillus</taxon>
    </lineage>
</organism>
<feature type="domain" description="Core-binding (CB)" evidence="2">
    <location>
        <begin position="2"/>
        <end position="87"/>
    </location>
</feature>
<protein>
    <recommendedName>
        <fullName evidence="2">Core-binding (CB) domain-containing protein</fullName>
    </recommendedName>
</protein>
<dbReference type="OrthoDB" id="2082362at2"/>
<dbReference type="Proteomes" id="UP000094296">
    <property type="component" value="Unassembled WGS sequence"/>
</dbReference>
<accession>A0A1E5FZI4</accession>
<evidence type="ECO:0000313" key="4">
    <source>
        <dbReference type="Proteomes" id="UP000094296"/>
    </source>
</evidence>
<dbReference type="RefSeq" id="WP_069643894.1">
    <property type="nucleotide sequence ID" value="NZ_MIJE01000033.1"/>
</dbReference>
<reference evidence="3 4" key="1">
    <citation type="submission" date="2016-09" db="EMBL/GenBank/DDBJ databases">
        <title>Draft genome sequence for the type strain of Desulfuribacillus alkaliarsenatis AHT28, an obligately anaerobic, sulfidogenic bacterium isolated from Russian soda lake sediments.</title>
        <authorList>
            <person name="Abin C.A."/>
            <person name="Hollibaugh J.T."/>
        </authorList>
    </citation>
    <scope>NUCLEOTIDE SEQUENCE [LARGE SCALE GENOMIC DNA]</scope>
    <source>
        <strain evidence="3 4">AHT28</strain>
    </source>
</reference>
<gene>
    <name evidence="3" type="ORF">BHF68_09485</name>
</gene>
<dbReference type="GO" id="GO:0003677">
    <property type="term" value="F:DNA binding"/>
    <property type="evidence" value="ECO:0007669"/>
    <property type="project" value="UniProtKB-UniRule"/>
</dbReference>
<name>A0A1E5FZI4_9FIRM</name>
<dbReference type="AlphaFoldDB" id="A0A1E5FZI4"/>
<comment type="caution">
    <text evidence="3">The sequence shown here is derived from an EMBL/GenBank/DDBJ whole genome shotgun (WGS) entry which is preliminary data.</text>
</comment>
<dbReference type="SUPFAM" id="SSF56349">
    <property type="entry name" value="DNA breaking-rejoining enzymes"/>
    <property type="match status" value="1"/>
</dbReference>
<dbReference type="InterPro" id="IPR044068">
    <property type="entry name" value="CB"/>
</dbReference>
<dbReference type="EMBL" id="MIJE01000033">
    <property type="protein sequence ID" value="OEF95974.1"/>
    <property type="molecule type" value="Genomic_DNA"/>
</dbReference>
<dbReference type="PROSITE" id="PS51900">
    <property type="entry name" value="CB"/>
    <property type="match status" value="1"/>
</dbReference>
<sequence>MYKFYDEVQELIDELQQTYGIKKSSLVFYKGRINKFFNDYMSQEYKDKPLNAITYYDINTFINKLPFGDAEKLNHYNSLKRFFDYTYLKKLTPELMSQVTRPEYQRPPKKILSDEEYDKLRDFIVCRDNNIKERLILGLFLFTGLSRMYIGAIVNSQFIYDRGVYKLMILQEGEVVLPLKAELQLIVHEYINSLTDDDNLKKVVPYDQNYISTYIGRLTTQILGKKHNPTTLSSTFIRKALSNGNYVWEVSKLTLESIVTIEKHVINSEDIFNRQTSILNRF</sequence>
<keyword evidence="1" id="KW-0238">DNA-binding</keyword>
<dbReference type="STRING" id="766136.BHF68_09485"/>
<keyword evidence="4" id="KW-1185">Reference proteome</keyword>